<dbReference type="RefSeq" id="XP_048046820.1">
    <property type="nucleotide sequence ID" value="XM_048190863.1"/>
</dbReference>
<name>A0A172Q496_MEGAM</name>
<dbReference type="GO" id="GO:0051059">
    <property type="term" value="F:NF-kappaB binding"/>
    <property type="evidence" value="ECO:0007669"/>
    <property type="project" value="TreeGrafter"/>
</dbReference>
<sequence length="310" mass="34615">MELYRGSNTNQMDYNDDGRGPKSGKMIASNDDRLDSGLDSLKEDEYPDVVSDFGRMKVDERQDEPWRKELTEDGDTFLHLAIIHEAKDAALKMIDLSYGDPFLNIQNNQRQTALHLAVITEQPHIVEQLLKAGCDASLVDDCGNTALHIACRKGSMACFGLLTQGCPQHLPAILQTPNYNGQKCIHVVAIHGYLSLLESLIQLGADINAQEQCNGRTALHLAVDLQNFELVKLLISKGADVHSFTYGGHTPYHLTYGRANTDIQKVLYELTAPHLRELPDSESEDSDEDYEDQCTSDDEDIYDDIKMMGQ</sequence>
<dbReference type="GO" id="GO:0071356">
    <property type="term" value="P:cellular response to tumor necrosis factor"/>
    <property type="evidence" value="ECO:0007669"/>
    <property type="project" value="TreeGrafter"/>
</dbReference>
<dbReference type="SMART" id="SM00248">
    <property type="entry name" value="ANK"/>
    <property type="match status" value="5"/>
</dbReference>
<comment type="function">
    <text evidence="6">Inhibits the activity of dimeric NF-kappa-B/REL complexes by trapping REL (RELA/p65 and NFKB1/p50) dimers in the cytoplasm by masking their nuclear localization signals. On cellular stimulation by immune and pro-inflammatory responses, becomes phosphorylated promoting ubiquitination and degradation, enabling the dimeric RELA to translocate to the nucleus and activate transcription.</text>
</comment>
<dbReference type="PROSITE" id="PS50297">
    <property type="entry name" value="ANK_REP_REGION"/>
    <property type="match status" value="3"/>
</dbReference>
<feature type="repeat" description="ANK" evidence="7">
    <location>
        <begin position="180"/>
        <end position="212"/>
    </location>
</feature>
<feature type="repeat" description="ANK" evidence="7">
    <location>
        <begin position="109"/>
        <end position="141"/>
    </location>
</feature>
<dbReference type="EMBL" id="KU554445">
    <property type="protein sequence ID" value="AND77016.1"/>
    <property type="molecule type" value="mRNA"/>
</dbReference>
<dbReference type="InterPro" id="IPR036770">
    <property type="entry name" value="Ankyrin_rpt-contain_sf"/>
</dbReference>
<comment type="similarity">
    <text evidence="3">Belongs to the NF-kappa-B inhibitor family.</text>
</comment>
<dbReference type="Gene3D" id="1.25.40.20">
    <property type="entry name" value="Ankyrin repeat-containing domain"/>
    <property type="match status" value="1"/>
</dbReference>
<accession>A0A172Q496</accession>
<dbReference type="SUPFAM" id="SSF48403">
    <property type="entry name" value="Ankyrin repeat"/>
    <property type="match status" value="1"/>
</dbReference>
<dbReference type="CTD" id="323099"/>
<dbReference type="PANTHER" id="PTHR46680">
    <property type="entry name" value="NF-KAPPA-B INHIBITOR ALPHA"/>
    <property type="match status" value="1"/>
</dbReference>
<evidence type="ECO:0000256" key="5">
    <source>
        <dbReference type="ARBA" id="ARBA00041987"/>
    </source>
</evidence>
<evidence type="ECO:0000256" key="3">
    <source>
        <dbReference type="ARBA" id="ARBA00038439"/>
    </source>
</evidence>
<evidence type="ECO:0000256" key="4">
    <source>
        <dbReference type="ARBA" id="ARBA00041123"/>
    </source>
</evidence>
<feature type="region of interest" description="Disordered" evidence="8">
    <location>
        <begin position="1"/>
        <end position="41"/>
    </location>
</feature>
<dbReference type="Pfam" id="PF00023">
    <property type="entry name" value="Ank"/>
    <property type="match status" value="1"/>
</dbReference>
<dbReference type="KEGG" id="mamb:125268577"/>
<dbReference type="GO" id="GO:0034142">
    <property type="term" value="P:toll-like receptor 4 signaling pathway"/>
    <property type="evidence" value="ECO:0007669"/>
    <property type="project" value="TreeGrafter"/>
</dbReference>
<dbReference type="GeneID" id="125268577"/>
<feature type="compositionally biased region" description="Acidic residues" evidence="8">
    <location>
        <begin position="280"/>
        <end position="302"/>
    </location>
</feature>
<reference evidence="9" key="1">
    <citation type="journal article" date="2016" name="Dev. Comp. Immunol.">
        <title>Identification, origin and evidence for retained functionality of two I?B? paralogs in Megalobrama amblycephala.</title>
        <authorList>
            <person name="Jakovlic I."/>
            <person name="Liu H."/>
            <person name="Wang W.-M."/>
        </authorList>
    </citation>
    <scope>NUCLEOTIDE SEQUENCE</scope>
</reference>
<dbReference type="PRINTS" id="PR01415">
    <property type="entry name" value="ANKYRIN"/>
</dbReference>
<evidence type="ECO:0000313" key="9">
    <source>
        <dbReference type="EMBL" id="AND77016.1"/>
    </source>
</evidence>
<evidence type="ECO:0000256" key="8">
    <source>
        <dbReference type="SAM" id="MobiDB-lite"/>
    </source>
</evidence>
<feature type="repeat" description="ANK" evidence="7">
    <location>
        <begin position="214"/>
        <end position="246"/>
    </location>
</feature>
<evidence type="ECO:0000256" key="7">
    <source>
        <dbReference type="PROSITE-ProRule" id="PRU00023"/>
    </source>
</evidence>
<dbReference type="InterPro" id="IPR002110">
    <property type="entry name" value="Ankyrin_rpt"/>
</dbReference>
<dbReference type="AlphaFoldDB" id="A0A172Q496"/>
<proteinExistence type="evidence at transcript level"/>
<protein>
    <recommendedName>
        <fullName evidence="4">NF-kappa-B inhibitor alpha</fullName>
    </recommendedName>
    <alternativeName>
        <fullName evidence="5">I-kappa-B-alpha</fullName>
    </alternativeName>
</protein>
<dbReference type="InterPro" id="IPR051070">
    <property type="entry name" value="NF-kappa-B_inhibitor"/>
</dbReference>
<evidence type="ECO:0000256" key="6">
    <source>
        <dbReference type="ARBA" id="ARBA00045368"/>
    </source>
</evidence>
<feature type="compositionally biased region" description="Polar residues" evidence="8">
    <location>
        <begin position="1"/>
        <end position="13"/>
    </location>
</feature>
<organism evidence="9">
    <name type="scientific">Megalobrama amblycephala</name>
    <name type="common">Chinese blunt snout bream</name>
    <name type="synonym">Brema carp</name>
    <dbReference type="NCBI Taxonomy" id="75352"/>
    <lineage>
        <taxon>Eukaryota</taxon>
        <taxon>Metazoa</taxon>
        <taxon>Chordata</taxon>
        <taxon>Craniata</taxon>
        <taxon>Vertebrata</taxon>
        <taxon>Euteleostomi</taxon>
        <taxon>Actinopterygii</taxon>
        <taxon>Neopterygii</taxon>
        <taxon>Teleostei</taxon>
        <taxon>Ostariophysi</taxon>
        <taxon>Cypriniformes</taxon>
        <taxon>Xenocyprididae</taxon>
        <taxon>Xenocypridinae</taxon>
        <taxon>Megalobrama</taxon>
    </lineage>
</organism>
<feature type="region of interest" description="Disordered" evidence="8">
    <location>
        <begin position="276"/>
        <end position="310"/>
    </location>
</feature>
<keyword evidence="1" id="KW-0677">Repeat</keyword>
<keyword evidence="2 7" id="KW-0040">ANK repeat</keyword>
<feature type="compositionally biased region" description="Basic and acidic residues" evidence="8">
    <location>
        <begin position="30"/>
        <end position="41"/>
    </location>
</feature>
<evidence type="ECO:0000256" key="1">
    <source>
        <dbReference type="ARBA" id="ARBA00022737"/>
    </source>
</evidence>
<dbReference type="PANTHER" id="PTHR46680:SF1">
    <property type="entry name" value="NF-KAPPA-B INHIBITOR ALPHA"/>
    <property type="match status" value="1"/>
</dbReference>
<dbReference type="Pfam" id="PF12796">
    <property type="entry name" value="Ank_2"/>
    <property type="match status" value="1"/>
</dbReference>
<dbReference type="PROSITE" id="PS50088">
    <property type="entry name" value="ANK_REPEAT"/>
    <property type="match status" value="3"/>
</dbReference>
<evidence type="ECO:0000256" key="2">
    <source>
        <dbReference type="ARBA" id="ARBA00023043"/>
    </source>
</evidence>
<dbReference type="GO" id="GO:0005829">
    <property type="term" value="C:cytosol"/>
    <property type="evidence" value="ECO:0007669"/>
    <property type="project" value="TreeGrafter"/>
</dbReference>